<proteinExistence type="predicted"/>
<dbReference type="Proteomes" id="UP000266841">
    <property type="component" value="Unassembled WGS sequence"/>
</dbReference>
<reference evidence="2 3" key="1">
    <citation type="journal article" date="2012" name="Genome Biol.">
        <title>Genome and low-iron response of an oceanic diatom adapted to chronic iron limitation.</title>
        <authorList>
            <person name="Lommer M."/>
            <person name="Specht M."/>
            <person name="Roy A.S."/>
            <person name="Kraemer L."/>
            <person name="Andreson R."/>
            <person name="Gutowska M.A."/>
            <person name="Wolf J."/>
            <person name="Bergner S.V."/>
            <person name="Schilhabel M.B."/>
            <person name="Klostermeier U.C."/>
            <person name="Beiko R.G."/>
            <person name="Rosenstiel P."/>
            <person name="Hippler M."/>
            <person name="Laroche J."/>
        </authorList>
    </citation>
    <scope>NUCLEOTIDE SEQUENCE [LARGE SCALE GENOMIC DNA]</scope>
    <source>
        <strain evidence="2 3">CCMP1005</strain>
    </source>
</reference>
<evidence type="ECO:0000256" key="1">
    <source>
        <dbReference type="SAM" id="MobiDB-lite"/>
    </source>
</evidence>
<keyword evidence="3" id="KW-1185">Reference proteome</keyword>
<feature type="compositionally biased region" description="Basic residues" evidence="1">
    <location>
        <begin position="124"/>
        <end position="133"/>
    </location>
</feature>
<sequence length="133" mass="14263">MANGLCPRVGGIHGPRNGFGSTGGSKSCASRSRRAFFVVVTASFTIPPANGDELIRYRSKADGDQDPLDLFAESLAESFDVNKAPPSEEKAGNRRTNSNDLSFGDIVLPSSEEKSVQAGASNRLFKRRSRDGR</sequence>
<evidence type="ECO:0000313" key="3">
    <source>
        <dbReference type="Proteomes" id="UP000266841"/>
    </source>
</evidence>
<gene>
    <name evidence="2" type="ORF">THAOC_13026</name>
</gene>
<accession>K0SL49</accession>
<evidence type="ECO:0000313" key="2">
    <source>
        <dbReference type="EMBL" id="EJK66070.1"/>
    </source>
</evidence>
<dbReference type="AlphaFoldDB" id="K0SL49"/>
<feature type="region of interest" description="Disordered" evidence="1">
    <location>
        <begin position="1"/>
        <end position="28"/>
    </location>
</feature>
<dbReference type="EMBL" id="AGNL01015291">
    <property type="protein sequence ID" value="EJK66070.1"/>
    <property type="molecule type" value="Genomic_DNA"/>
</dbReference>
<organism evidence="2 3">
    <name type="scientific">Thalassiosira oceanica</name>
    <name type="common">Marine diatom</name>
    <dbReference type="NCBI Taxonomy" id="159749"/>
    <lineage>
        <taxon>Eukaryota</taxon>
        <taxon>Sar</taxon>
        <taxon>Stramenopiles</taxon>
        <taxon>Ochrophyta</taxon>
        <taxon>Bacillariophyta</taxon>
        <taxon>Coscinodiscophyceae</taxon>
        <taxon>Thalassiosirophycidae</taxon>
        <taxon>Thalassiosirales</taxon>
        <taxon>Thalassiosiraceae</taxon>
        <taxon>Thalassiosira</taxon>
    </lineage>
</organism>
<protein>
    <submittedName>
        <fullName evidence="2">Uncharacterized protein</fullName>
    </submittedName>
</protein>
<name>K0SL49_THAOC</name>
<comment type="caution">
    <text evidence="2">The sequence shown here is derived from an EMBL/GenBank/DDBJ whole genome shotgun (WGS) entry which is preliminary data.</text>
</comment>
<feature type="region of interest" description="Disordered" evidence="1">
    <location>
        <begin position="79"/>
        <end position="133"/>
    </location>
</feature>